<proteinExistence type="predicted"/>
<comment type="caution">
    <text evidence="2">The sequence shown here is derived from an EMBL/GenBank/DDBJ whole genome shotgun (WGS) entry which is preliminary data.</text>
</comment>
<reference evidence="2 3" key="1">
    <citation type="journal article" date="2016" name="Environ. Microbiol.">
        <title>Effector profiles distinguish formae speciales of Fusarium oxysporum.</title>
        <authorList>
            <person name="van Dam P."/>
            <person name="Fokkens L."/>
            <person name="Schmidt S.M."/>
            <person name="Linmans J.H."/>
            <person name="Kistler H.C."/>
            <person name="Ma L.J."/>
            <person name="Rep M."/>
        </authorList>
    </citation>
    <scope>NUCLEOTIDE SEQUENCE [LARGE SCALE GENOMIC DNA]</scope>
    <source>
        <strain evidence="2 3">Forc016</strain>
    </source>
</reference>
<name>A0A2H3GUC2_FUSOX</name>
<feature type="compositionally biased region" description="Acidic residues" evidence="1">
    <location>
        <begin position="112"/>
        <end position="124"/>
    </location>
</feature>
<evidence type="ECO:0000313" key="2">
    <source>
        <dbReference type="EMBL" id="PCD33350.1"/>
    </source>
</evidence>
<dbReference type="AlphaFoldDB" id="A0A2H3GUC2"/>
<sequence length="124" mass="13955">MSDDPEKEEAYCNKMGFLGAKWYSNPWQEILDETAEKDLDSPRLFAGVPADGGVWVIYTTFSRSRREGLGRIGNALAMEERCDKIKEFGSTFYEDPKDCPHLDLDGSRDGEGDQLEDTFACGED</sequence>
<gene>
    <name evidence="2" type="ORF">AU210_009578</name>
</gene>
<dbReference type="Proteomes" id="UP000219602">
    <property type="component" value="Chromosome 8"/>
</dbReference>
<feature type="region of interest" description="Disordered" evidence="1">
    <location>
        <begin position="101"/>
        <end position="124"/>
    </location>
</feature>
<evidence type="ECO:0000313" key="3">
    <source>
        <dbReference type="Proteomes" id="UP000219602"/>
    </source>
</evidence>
<evidence type="ECO:0000256" key="1">
    <source>
        <dbReference type="SAM" id="MobiDB-lite"/>
    </source>
</evidence>
<feature type="compositionally biased region" description="Basic and acidic residues" evidence="1">
    <location>
        <begin position="101"/>
        <end position="111"/>
    </location>
</feature>
<organism evidence="2 3">
    <name type="scientific">Fusarium oxysporum f. sp. radicis-cucumerinum</name>
    <dbReference type="NCBI Taxonomy" id="327505"/>
    <lineage>
        <taxon>Eukaryota</taxon>
        <taxon>Fungi</taxon>
        <taxon>Dikarya</taxon>
        <taxon>Ascomycota</taxon>
        <taxon>Pezizomycotina</taxon>
        <taxon>Sordariomycetes</taxon>
        <taxon>Hypocreomycetidae</taxon>
        <taxon>Hypocreales</taxon>
        <taxon>Nectriaceae</taxon>
        <taxon>Fusarium</taxon>
        <taxon>Fusarium oxysporum species complex</taxon>
    </lineage>
</organism>
<accession>A0A2H3GUC2</accession>
<reference evidence="2 3" key="2">
    <citation type="journal article" date="2017" name="Sci. Rep.">
        <title>A mobile pathogenicity chromosome in Fusarium oxysporum for infection of multiple cucurbit species.</title>
        <authorList>
            <person name="van Dam P."/>
            <person name="Fokkens L."/>
            <person name="Ayukawa Y."/>
            <person name="van der Gragt M."/>
            <person name="Ter Horst A."/>
            <person name="Brankovics B."/>
            <person name="Houterman P.M."/>
            <person name="Arie T."/>
            <person name="Rep M."/>
        </authorList>
    </citation>
    <scope>NUCLEOTIDE SEQUENCE [LARGE SCALE GENOMIC DNA]</scope>
    <source>
        <strain evidence="2 3">Forc016</strain>
    </source>
</reference>
<dbReference type="EMBL" id="MABQ02000006">
    <property type="protein sequence ID" value="PCD33350.1"/>
    <property type="molecule type" value="Genomic_DNA"/>
</dbReference>
<protein>
    <submittedName>
        <fullName evidence="2">Uncharacterized protein</fullName>
    </submittedName>
</protein>
<dbReference type="STRING" id="327505.A0A2H3GUC2"/>